<dbReference type="EMBL" id="JAGFBR010000009">
    <property type="protein sequence ID" value="KAH0460883.1"/>
    <property type="molecule type" value="Genomic_DNA"/>
</dbReference>
<feature type="compositionally biased region" description="Polar residues" evidence="1">
    <location>
        <begin position="127"/>
        <end position="138"/>
    </location>
</feature>
<evidence type="ECO:0000313" key="2">
    <source>
        <dbReference type="EMBL" id="KAH0460883.1"/>
    </source>
</evidence>
<keyword evidence="3" id="KW-1185">Reference proteome</keyword>
<reference evidence="2 3" key="1">
    <citation type="journal article" date="2021" name="Hortic Res">
        <title>Chromosome-scale assembly of the Dendrobium chrysotoxum genome enhances the understanding of orchid evolution.</title>
        <authorList>
            <person name="Zhang Y."/>
            <person name="Zhang G.Q."/>
            <person name="Zhang D."/>
            <person name="Liu X.D."/>
            <person name="Xu X.Y."/>
            <person name="Sun W.H."/>
            <person name="Yu X."/>
            <person name="Zhu X."/>
            <person name="Wang Z.W."/>
            <person name="Zhao X."/>
            <person name="Zhong W.Y."/>
            <person name="Chen H."/>
            <person name="Yin W.L."/>
            <person name="Huang T."/>
            <person name="Niu S.C."/>
            <person name="Liu Z.J."/>
        </authorList>
    </citation>
    <scope>NUCLEOTIDE SEQUENCE [LARGE SCALE GENOMIC DNA]</scope>
    <source>
        <strain evidence="2">Lindl</strain>
    </source>
</reference>
<gene>
    <name evidence="2" type="ORF">IEQ34_008458</name>
</gene>
<name>A0AAV7GZB9_DENCH</name>
<organism evidence="2 3">
    <name type="scientific">Dendrobium chrysotoxum</name>
    <name type="common">Orchid</name>
    <dbReference type="NCBI Taxonomy" id="161865"/>
    <lineage>
        <taxon>Eukaryota</taxon>
        <taxon>Viridiplantae</taxon>
        <taxon>Streptophyta</taxon>
        <taxon>Embryophyta</taxon>
        <taxon>Tracheophyta</taxon>
        <taxon>Spermatophyta</taxon>
        <taxon>Magnoliopsida</taxon>
        <taxon>Liliopsida</taxon>
        <taxon>Asparagales</taxon>
        <taxon>Orchidaceae</taxon>
        <taxon>Epidendroideae</taxon>
        <taxon>Malaxideae</taxon>
        <taxon>Dendrobiinae</taxon>
        <taxon>Dendrobium</taxon>
    </lineage>
</organism>
<dbReference type="AlphaFoldDB" id="A0AAV7GZB9"/>
<protein>
    <submittedName>
        <fullName evidence="2">Uncharacterized protein</fullName>
    </submittedName>
</protein>
<evidence type="ECO:0000313" key="3">
    <source>
        <dbReference type="Proteomes" id="UP000775213"/>
    </source>
</evidence>
<evidence type="ECO:0000256" key="1">
    <source>
        <dbReference type="SAM" id="MobiDB-lite"/>
    </source>
</evidence>
<sequence length="138" mass="15841">MLPLSATSDLFMLHPNIREGMEELLHIQFHLYACNGLLISTTSHHRVADRRAIDQYRKTRCHFLTKPPQLYQGIHRSNHRAIQLLLIVNVLNHINVLHLKAEVDGARAPLRPSSPISGARYRWQGASKPTNEPRSGWR</sequence>
<dbReference type="Proteomes" id="UP000775213">
    <property type="component" value="Unassembled WGS sequence"/>
</dbReference>
<comment type="caution">
    <text evidence="2">The sequence shown here is derived from an EMBL/GenBank/DDBJ whole genome shotgun (WGS) entry which is preliminary data.</text>
</comment>
<accession>A0AAV7GZB9</accession>
<proteinExistence type="predicted"/>
<feature type="region of interest" description="Disordered" evidence="1">
    <location>
        <begin position="119"/>
        <end position="138"/>
    </location>
</feature>